<evidence type="ECO:0000256" key="2">
    <source>
        <dbReference type="ARBA" id="ARBA00022692"/>
    </source>
</evidence>
<dbReference type="RefSeq" id="WP_135623931.1">
    <property type="nucleotide sequence ID" value="NZ_RQGD01000034.1"/>
</dbReference>
<evidence type="ECO:0000313" key="8">
    <source>
        <dbReference type="Proteomes" id="UP000297693"/>
    </source>
</evidence>
<evidence type="ECO:0000313" key="7">
    <source>
        <dbReference type="EMBL" id="TGL57912.1"/>
    </source>
</evidence>
<feature type="transmembrane region" description="Helical" evidence="5">
    <location>
        <begin position="6"/>
        <end position="36"/>
    </location>
</feature>
<sequence length="429" mass="49293">MLYRSYLLFVCLSIISCALSVSISQLFLVLAFICFLFVKPKPQMQSGILVLLILLYAWQLFSMFYHVVASGFSLSTFLLAWRGELKDIFLVSAFFVLQGIKKEDQAKITKAFQIFAFLILVTGLVSSFSPYRLSRIISDLYRTSNTWPFQHHYAGFLYLPIGLMNTHLTFGGLLAFVFPYYFFSAYDSWKVKEALWIRGMRFSILILISFVFLLNNARSSMLGVGISIALGIYILMVIEKEISPKTLKYLSIGITSFLLIFTILYFQTQTIKKVIQPLFGSEKHTDSGRTFIWDSTFPLILKNPYFGIGPGAYPSEIEISRKKKETEHPELAFFYEVTQRGHSHNDYFHLAAVYGLPATLFYFMLGAWIVYGFSAKKIPRKQMFLTLGLAGFFFSGLLQCYFQDDEVLIMFYFLLGYYQMSSKEVEGSI</sequence>
<dbReference type="Pfam" id="PF04932">
    <property type="entry name" value="Wzy_C"/>
    <property type="match status" value="1"/>
</dbReference>
<dbReference type="PROSITE" id="PS51257">
    <property type="entry name" value="PROKAR_LIPOPROTEIN"/>
    <property type="match status" value="1"/>
</dbReference>
<dbReference type="GO" id="GO:0016874">
    <property type="term" value="F:ligase activity"/>
    <property type="evidence" value="ECO:0007669"/>
    <property type="project" value="UniProtKB-KW"/>
</dbReference>
<keyword evidence="8" id="KW-1185">Reference proteome</keyword>
<feature type="transmembrane region" description="Helical" evidence="5">
    <location>
        <begin position="383"/>
        <end position="402"/>
    </location>
</feature>
<feature type="transmembrane region" description="Helical" evidence="5">
    <location>
        <begin position="195"/>
        <end position="214"/>
    </location>
</feature>
<feature type="transmembrane region" description="Helical" evidence="5">
    <location>
        <begin position="112"/>
        <end position="133"/>
    </location>
</feature>
<evidence type="ECO:0000256" key="3">
    <source>
        <dbReference type="ARBA" id="ARBA00022989"/>
    </source>
</evidence>
<protein>
    <submittedName>
        <fullName evidence="7">O-antigen ligase family protein</fullName>
    </submittedName>
</protein>
<feature type="transmembrane region" description="Helical" evidence="5">
    <location>
        <begin position="347"/>
        <end position="371"/>
    </location>
</feature>
<keyword evidence="7" id="KW-0436">Ligase</keyword>
<dbReference type="EMBL" id="RQGD01000034">
    <property type="protein sequence ID" value="TGL57912.1"/>
    <property type="molecule type" value="Genomic_DNA"/>
</dbReference>
<comment type="caution">
    <text evidence="7">The sequence shown here is derived from an EMBL/GenBank/DDBJ whole genome shotgun (WGS) entry which is preliminary data.</text>
</comment>
<feature type="transmembrane region" description="Helical" evidence="5">
    <location>
        <begin position="153"/>
        <end position="183"/>
    </location>
</feature>
<dbReference type="OrthoDB" id="345652at2"/>
<dbReference type="GO" id="GO:0016020">
    <property type="term" value="C:membrane"/>
    <property type="evidence" value="ECO:0007669"/>
    <property type="project" value="UniProtKB-SubCell"/>
</dbReference>
<evidence type="ECO:0000259" key="6">
    <source>
        <dbReference type="Pfam" id="PF04932"/>
    </source>
</evidence>
<evidence type="ECO:0000256" key="4">
    <source>
        <dbReference type="ARBA" id="ARBA00023136"/>
    </source>
</evidence>
<dbReference type="AlphaFoldDB" id="A0A4R9JZT0"/>
<feature type="transmembrane region" description="Helical" evidence="5">
    <location>
        <begin position="250"/>
        <end position="268"/>
    </location>
</feature>
<feature type="transmembrane region" description="Helical" evidence="5">
    <location>
        <begin position="48"/>
        <end position="67"/>
    </location>
</feature>
<dbReference type="PANTHER" id="PTHR37422:SF13">
    <property type="entry name" value="LIPOPOLYSACCHARIDE BIOSYNTHESIS PROTEIN PA4999-RELATED"/>
    <property type="match status" value="1"/>
</dbReference>
<accession>A0A4R9JZT0</accession>
<reference evidence="7" key="1">
    <citation type="journal article" date="2019" name="PLoS Negl. Trop. Dis.">
        <title>Revisiting the worldwide diversity of Leptospira species in the environment.</title>
        <authorList>
            <person name="Vincent A.T."/>
            <person name="Schiettekatte O."/>
            <person name="Bourhy P."/>
            <person name="Veyrier F.J."/>
            <person name="Picardeau M."/>
        </authorList>
    </citation>
    <scope>NUCLEOTIDE SEQUENCE [LARGE SCALE GENOMIC DNA]</scope>
    <source>
        <strain evidence="7">201702476</strain>
    </source>
</reference>
<keyword evidence="2 5" id="KW-0812">Transmembrane</keyword>
<comment type="subcellular location">
    <subcellularLocation>
        <location evidence="1">Membrane</location>
        <topology evidence="1">Multi-pass membrane protein</topology>
    </subcellularLocation>
</comment>
<feature type="transmembrane region" description="Helical" evidence="5">
    <location>
        <begin position="220"/>
        <end position="238"/>
    </location>
</feature>
<dbReference type="InterPro" id="IPR007016">
    <property type="entry name" value="O-antigen_ligase-rel_domated"/>
</dbReference>
<dbReference type="Proteomes" id="UP000297693">
    <property type="component" value="Unassembled WGS sequence"/>
</dbReference>
<evidence type="ECO:0000256" key="5">
    <source>
        <dbReference type="SAM" id="Phobius"/>
    </source>
</evidence>
<organism evidence="7 8">
    <name type="scientific">Leptospira ognonensis</name>
    <dbReference type="NCBI Taxonomy" id="2484945"/>
    <lineage>
        <taxon>Bacteria</taxon>
        <taxon>Pseudomonadati</taxon>
        <taxon>Spirochaetota</taxon>
        <taxon>Spirochaetia</taxon>
        <taxon>Leptospirales</taxon>
        <taxon>Leptospiraceae</taxon>
        <taxon>Leptospira</taxon>
    </lineage>
</organism>
<evidence type="ECO:0000256" key="1">
    <source>
        <dbReference type="ARBA" id="ARBA00004141"/>
    </source>
</evidence>
<dbReference type="PANTHER" id="PTHR37422">
    <property type="entry name" value="TEICHURONIC ACID BIOSYNTHESIS PROTEIN TUAE"/>
    <property type="match status" value="1"/>
</dbReference>
<gene>
    <name evidence="7" type="ORF">EHQ58_10935</name>
</gene>
<keyword evidence="3 5" id="KW-1133">Transmembrane helix</keyword>
<proteinExistence type="predicted"/>
<dbReference type="InterPro" id="IPR051533">
    <property type="entry name" value="WaaL-like"/>
</dbReference>
<name>A0A4R9JZT0_9LEPT</name>
<feature type="domain" description="O-antigen ligase-related" evidence="6">
    <location>
        <begin position="205"/>
        <end position="363"/>
    </location>
</feature>
<keyword evidence="4 5" id="KW-0472">Membrane</keyword>